<dbReference type="EMBL" id="JARGDH010000003">
    <property type="protein sequence ID" value="KAL0274343.1"/>
    <property type="molecule type" value="Genomic_DNA"/>
</dbReference>
<feature type="region of interest" description="Disordered" evidence="1">
    <location>
        <begin position="1"/>
        <end position="69"/>
    </location>
</feature>
<evidence type="ECO:0008006" key="3">
    <source>
        <dbReference type="Google" id="ProtNLM"/>
    </source>
</evidence>
<name>A0AAW2HWT2_9NEOP</name>
<proteinExistence type="predicted"/>
<sequence>MGADRVGEKVSSAQTYKLSEEDGHRHLPRLQDGFDGRNYGLVQDDSSGPAYSGSREEEEEGRIQQKGTRTRRLIPNLTGWFERKHGGVDSCVTQFLTGHGCFGTYLVRVKKREESRCPRCPGSEDSPEHVWDECPLWDEERETLRRKLGKRVPYWNLVEMLRNASQWGTIAATMNRIIYKKQLLP</sequence>
<evidence type="ECO:0000256" key="1">
    <source>
        <dbReference type="SAM" id="MobiDB-lite"/>
    </source>
</evidence>
<organism evidence="2">
    <name type="scientific">Menopon gallinae</name>
    <name type="common">poultry shaft louse</name>
    <dbReference type="NCBI Taxonomy" id="328185"/>
    <lineage>
        <taxon>Eukaryota</taxon>
        <taxon>Metazoa</taxon>
        <taxon>Ecdysozoa</taxon>
        <taxon>Arthropoda</taxon>
        <taxon>Hexapoda</taxon>
        <taxon>Insecta</taxon>
        <taxon>Pterygota</taxon>
        <taxon>Neoptera</taxon>
        <taxon>Paraneoptera</taxon>
        <taxon>Psocodea</taxon>
        <taxon>Troctomorpha</taxon>
        <taxon>Phthiraptera</taxon>
        <taxon>Amblycera</taxon>
        <taxon>Menoponidae</taxon>
        <taxon>Menopon</taxon>
    </lineage>
</organism>
<reference evidence="2" key="1">
    <citation type="journal article" date="2024" name="Gigascience">
        <title>Chromosome-level genome of the poultry shaft louse Menopon gallinae provides insight into the host-switching and adaptive evolution of parasitic lice.</title>
        <authorList>
            <person name="Xu Y."/>
            <person name="Ma L."/>
            <person name="Liu S."/>
            <person name="Liang Y."/>
            <person name="Liu Q."/>
            <person name="He Z."/>
            <person name="Tian L."/>
            <person name="Duan Y."/>
            <person name="Cai W."/>
            <person name="Li H."/>
            <person name="Song F."/>
        </authorList>
    </citation>
    <scope>NUCLEOTIDE SEQUENCE</scope>
    <source>
        <strain evidence="2">Cailab_2023a</strain>
    </source>
</reference>
<accession>A0AAW2HWT2</accession>
<dbReference type="AlphaFoldDB" id="A0AAW2HWT2"/>
<protein>
    <recommendedName>
        <fullName evidence="3">Reverse transcriptase</fullName>
    </recommendedName>
</protein>
<gene>
    <name evidence="2" type="ORF">PYX00_006794</name>
</gene>
<evidence type="ECO:0000313" key="2">
    <source>
        <dbReference type="EMBL" id="KAL0274343.1"/>
    </source>
</evidence>
<comment type="caution">
    <text evidence="2">The sequence shown here is derived from an EMBL/GenBank/DDBJ whole genome shotgun (WGS) entry which is preliminary data.</text>
</comment>